<reference evidence="2" key="1">
    <citation type="journal article" date="2014" name="Front. Microbiol.">
        <title>High frequency of phylogenetically diverse reductive dehalogenase-homologous genes in deep subseafloor sedimentary metagenomes.</title>
        <authorList>
            <person name="Kawai M."/>
            <person name="Futagami T."/>
            <person name="Toyoda A."/>
            <person name="Takaki Y."/>
            <person name="Nishi S."/>
            <person name="Hori S."/>
            <person name="Arai W."/>
            <person name="Tsubouchi T."/>
            <person name="Morono Y."/>
            <person name="Uchiyama I."/>
            <person name="Ito T."/>
            <person name="Fujiyama A."/>
            <person name="Inagaki F."/>
            <person name="Takami H."/>
        </authorList>
    </citation>
    <scope>NUCLEOTIDE SEQUENCE</scope>
    <source>
        <strain evidence="2">Expedition CK06-06</strain>
    </source>
</reference>
<evidence type="ECO:0000313" key="2">
    <source>
        <dbReference type="EMBL" id="GAG28847.1"/>
    </source>
</evidence>
<proteinExistence type="predicted"/>
<dbReference type="EMBL" id="BARS01047647">
    <property type="protein sequence ID" value="GAG28847.1"/>
    <property type="molecule type" value="Genomic_DNA"/>
</dbReference>
<dbReference type="AlphaFoldDB" id="X0X064"/>
<feature type="compositionally biased region" description="Polar residues" evidence="1">
    <location>
        <begin position="7"/>
        <end position="24"/>
    </location>
</feature>
<feature type="region of interest" description="Disordered" evidence="1">
    <location>
        <begin position="1"/>
        <end position="24"/>
    </location>
</feature>
<protein>
    <submittedName>
        <fullName evidence="2">Uncharacterized protein</fullName>
    </submittedName>
</protein>
<evidence type="ECO:0000256" key="1">
    <source>
        <dbReference type="SAM" id="MobiDB-lite"/>
    </source>
</evidence>
<comment type="caution">
    <text evidence="2">The sequence shown here is derived from an EMBL/GenBank/DDBJ whole genome shotgun (WGS) entry which is preliminary data.</text>
</comment>
<accession>X0X064</accession>
<gene>
    <name evidence="2" type="ORF">S01H1_71547</name>
</gene>
<sequence>MDKRNQVQRSTQESTDSETLSQLTAKQMAMGNERIEESITESQGWALKWDGAALFELQESQKKRRSFSTTDAD</sequence>
<name>X0X064_9ZZZZ</name>
<organism evidence="2">
    <name type="scientific">marine sediment metagenome</name>
    <dbReference type="NCBI Taxonomy" id="412755"/>
    <lineage>
        <taxon>unclassified sequences</taxon>
        <taxon>metagenomes</taxon>
        <taxon>ecological metagenomes</taxon>
    </lineage>
</organism>